<accession>A0A1W1C458</accession>
<dbReference type="AlphaFoldDB" id="A0A1W1C458"/>
<name>A0A1W1C458_9ZZZZ</name>
<evidence type="ECO:0000313" key="1">
    <source>
        <dbReference type="EMBL" id="SFV60502.1"/>
    </source>
</evidence>
<sequence>MGAIPGLLFVVLLEYILVSLQRFEEMKKQTKLLEELVDRNRRDDLLRN</sequence>
<protein>
    <submittedName>
        <fullName evidence="1">Uncharacterized protein</fullName>
    </submittedName>
</protein>
<dbReference type="EMBL" id="FPHC01000061">
    <property type="protein sequence ID" value="SFV60502.1"/>
    <property type="molecule type" value="Genomic_DNA"/>
</dbReference>
<organism evidence="1">
    <name type="scientific">hydrothermal vent metagenome</name>
    <dbReference type="NCBI Taxonomy" id="652676"/>
    <lineage>
        <taxon>unclassified sequences</taxon>
        <taxon>metagenomes</taxon>
        <taxon>ecological metagenomes</taxon>
    </lineage>
</organism>
<proteinExistence type="predicted"/>
<reference evidence="1" key="1">
    <citation type="submission" date="2016-10" db="EMBL/GenBank/DDBJ databases">
        <authorList>
            <person name="de Groot N.N."/>
        </authorList>
    </citation>
    <scope>NUCLEOTIDE SEQUENCE</scope>
</reference>
<gene>
    <name evidence="1" type="ORF">MNB_SV-6-1856</name>
</gene>